<dbReference type="AlphaFoldDB" id="A0A4V3B3R2"/>
<sequence length="609" mass="65458">MAHGPLGDRRLPRRRLPADRTALAQSQAGREHELHRDARLRLHHARLALAADHGHRDGPDPERRGRAGAAAARVRRRERAVHLHLRGRGPRPTRAARGRAHPRDRAARAGGAGAVTVPADAVPRRLPLRYLPASYLESSPKLVGSLIAGAVYLFGPAVWPGAWAWLALGPLIAVLVCEPVWRWTFTRVALTPEHLVVTTGAFTRRQQSLAWADVGTVDSRQSWAFARWDLRVLTLSQAGDERTKVHLWAVDEDLHREVTARAGHTLGTAEDDGTTEQPAAQTLPTPGILLYRVRLAHLLLASVVYGQFALIGGGAALGVSETLELFGADAALARWLPLPPVVWAVAITIGIVTLGLALTVVRYASFEVRRMPGDRIVISYGLFSTHTRSVSRATTIGVVLQRNIVETLLGRVRLSLLTTDSAAQLGTNLLLPSLPRRVVEHLLHEAFDGDPSTRLLTGDRGARAAGTGTVVLAGLIAPAILAGGVAAGQGWPPLLVLATGAVVFAIAWPVTVVLCSRLRVDAGSDRVVLLVSHVVQRQTMLSAAAVHIVGTSRLAGHPLFADVCFYAGMPRTFRALRFRPAEVDALSARIAATVPLARTHRRAPAPALT</sequence>
<protein>
    <submittedName>
        <fullName evidence="3">Uncharacterized protein</fullName>
    </submittedName>
</protein>
<reference evidence="3 4" key="1">
    <citation type="submission" date="2019-03" db="EMBL/GenBank/DDBJ databases">
        <title>Genome Sequencing and Assembly of Various Microbes Isolated from Partially Reclaimed Soil and Acid Mine Drainage (AMD) Site.</title>
        <authorList>
            <person name="Steinbock B."/>
            <person name="Bechtold R."/>
            <person name="Sevigny J.L."/>
            <person name="Thomas D."/>
            <person name="Cuthill L.R."/>
            <person name="Aveiro Johannsen E.J."/>
            <person name="Thomas K."/>
            <person name="Ghosh A."/>
        </authorList>
    </citation>
    <scope>NUCLEOTIDE SEQUENCE [LARGE SCALE GENOMIC DNA]</scope>
    <source>
        <strain evidence="3 4">F-B2</strain>
    </source>
</reference>
<dbReference type="Proteomes" id="UP000295633">
    <property type="component" value="Unassembled WGS sequence"/>
</dbReference>
<feature type="compositionally biased region" description="Basic and acidic residues" evidence="1">
    <location>
        <begin position="1"/>
        <end position="10"/>
    </location>
</feature>
<feature type="transmembrane region" description="Helical" evidence="2">
    <location>
        <begin position="340"/>
        <end position="361"/>
    </location>
</feature>
<dbReference type="EMBL" id="SMZX01000001">
    <property type="protein sequence ID" value="TDL45623.1"/>
    <property type="molecule type" value="Genomic_DNA"/>
</dbReference>
<feature type="transmembrane region" description="Helical" evidence="2">
    <location>
        <begin position="494"/>
        <end position="516"/>
    </location>
</feature>
<keyword evidence="2" id="KW-1133">Transmembrane helix</keyword>
<keyword evidence="2" id="KW-0812">Transmembrane</keyword>
<evidence type="ECO:0000256" key="1">
    <source>
        <dbReference type="SAM" id="MobiDB-lite"/>
    </source>
</evidence>
<feature type="region of interest" description="Disordered" evidence="1">
    <location>
        <begin position="88"/>
        <end position="112"/>
    </location>
</feature>
<feature type="compositionally biased region" description="Basic and acidic residues" evidence="1">
    <location>
        <begin position="52"/>
        <end position="65"/>
    </location>
</feature>
<feature type="compositionally biased region" description="Basic residues" evidence="1">
    <location>
        <begin position="88"/>
        <end position="100"/>
    </location>
</feature>
<comment type="caution">
    <text evidence="3">The sequence shown here is derived from an EMBL/GenBank/DDBJ whole genome shotgun (WGS) entry which is preliminary data.</text>
</comment>
<feature type="transmembrane region" description="Helical" evidence="2">
    <location>
        <begin position="464"/>
        <end position="488"/>
    </location>
</feature>
<gene>
    <name evidence="3" type="ORF">E2R54_03990</name>
</gene>
<feature type="region of interest" description="Disordered" evidence="1">
    <location>
        <begin position="1"/>
        <end position="34"/>
    </location>
</feature>
<proteinExistence type="predicted"/>
<keyword evidence="2" id="KW-0472">Membrane</keyword>
<organism evidence="3 4">
    <name type="scientific">Microbacterium oleivorans</name>
    <dbReference type="NCBI Taxonomy" id="273677"/>
    <lineage>
        <taxon>Bacteria</taxon>
        <taxon>Bacillati</taxon>
        <taxon>Actinomycetota</taxon>
        <taxon>Actinomycetes</taxon>
        <taxon>Micrococcales</taxon>
        <taxon>Microbacteriaceae</taxon>
        <taxon>Microbacterium</taxon>
    </lineage>
</organism>
<feature type="region of interest" description="Disordered" evidence="1">
    <location>
        <begin position="50"/>
        <end position="73"/>
    </location>
</feature>
<evidence type="ECO:0000256" key="2">
    <source>
        <dbReference type="SAM" id="Phobius"/>
    </source>
</evidence>
<feature type="transmembrane region" description="Helical" evidence="2">
    <location>
        <begin position="161"/>
        <end position="181"/>
    </location>
</feature>
<evidence type="ECO:0000313" key="3">
    <source>
        <dbReference type="EMBL" id="TDL45623.1"/>
    </source>
</evidence>
<dbReference type="PANTHER" id="PTHR34473">
    <property type="entry name" value="UPF0699 TRANSMEMBRANE PROTEIN YDBS"/>
    <property type="match status" value="1"/>
</dbReference>
<name>A0A4V3B3R2_9MICO</name>
<accession>A0A4V3B3R2</accession>
<dbReference type="PANTHER" id="PTHR34473:SF2">
    <property type="entry name" value="UPF0699 TRANSMEMBRANE PROTEIN YDBT"/>
    <property type="match status" value="1"/>
</dbReference>
<evidence type="ECO:0000313" key="4">
    <source>
        <dbReference type="Proteomes" id="UP000295633"/>
    </source>
</evidence>
<feature type="transmembrane region" description="Helical" evidence="2">
    <location>
        <begin position="298"/>
        <end position="320"/>
    </location>
</feature>